<dbReference type="AlphaFoldDB" id="A0A371J0Q0"/>
<evidence type="ECO:0000313" key="1">
    <source>
        <dbReference type="EMBL" id="RDY26257.1"/>
    </source>
</evidence>
<protein>
    <submittedName>
        <fullName evidence="1">Uncharacterized protein</fullName>
    </submittedName>
</protein>
<dbReference type="Proteomes" id="UP000215694">
    <property type="component" value="Unassembled WGS sequence"/>
</dbReference>
<dbReference type="EMBL" id="NOJY02000031">
    <property type="protein sequence ID" value="RDY26257.1"/>
    <property type="molecule type" value="Genomic_DNA"/>
</dbReference>
<gene>
    <name evidence="1" type="ORF">CHL78_014260</name>
</gene>
<accession>A0A371J0Q0</accession>
<proteinExistence type="predicted"/>
<sequence length="256" mass="29767">MCKFPNDLPKITITEVSKYGEVEYRQGLASFMEPKLGAKVSYAEYEVMKNKGLIVVNQSYIRGKAKIHGLECFENVSSYGNAMDDKKYEVISFDRVEENHIRPLAYIEEYPDGHRDFYTFKDEHFMEHWAQGENNVGMEINLRSRGIITCNEENLITSSDKYGVYDIVGEYKVQINGKEFDTVRLVLMCAENQISDFYIGKDGKEVMHRFFMPDDGFWGEMKDNTYSTQFPNADTIKINNKRKCVCVKYVIPEYVI</sequence>
<comment type="caution">
    <text evidence="1">The sequence shown here is derived from an EMBL/GenBank/DDBJ whole genome shotgun (WGS) entry which is preliminary data.</text>
</comment>
<dbReference type="RefSeq" id="WP_094367134.1">
    <property type="nucleotide sequence ID" value="NZ_NOJY02000031.1"/>
</dbReference>
<keyword evidence="2" id="KW-1185">Reference proteome</keyword>
<dbReference type="OrthoDB" id="1918609at2"/>
<reference evidence="1 2" key="1">
    <citation type="journal article" date="2017" name="Genome Announc.">
        <title>Draft Genome Sequence of Romboutsia weinsteinii sp. nov. Strain CCRI-19649(T) Isolated from Surface Water.</title>
        <authorList>
            <person name="Maheux A.F."/>
            <person name="Boudreau D.K."/>
            <person name="Berube E."/>
            <person name="Boissinot M."/>
            <person name="Cantin P."/>
            <person name="Raymond F."/>
            <person name="Corbeil J."/>
            <person name="Omar R.F."/>
            <person name="Bergeron M.G."/>
        </authorList>
    </citation>
    <scope>NUCLEOTIDE SEQUENCE [LARGE SCALE GENOMIC DNA]</scope>
    <source>
        <strain evidence="1 2">CCRI-19649</strain>
    </source>
</reference>
<organism evidence="1 2">
    <name type="scientific">Romboutsia weinsteinii</name>
    <dbReference type="NCBI Taxonomy" id="2020949"/>
    <lineage>
        <taxon>Bacteria</taxon>
        <taxon>Bacillati</taxon>
        <taxon>Bacillota</taxon>
        <taxon>Clostridia</taxon>
        <taxon>Peptostreptococcales</taxon>
        <taxon>Peptostreptococcaceae</taxon>
        <taxon>Romboutsia</taxon>
    </lineage>
</organism>
<evidence type="ECO:0000313" key="2">
    <source>
        <dbReference type="Proteomes" id="UP000215694"/>
    </source>
</evidence>
<name>A0A371J0Q0_9FIRM</name>